<feature type="transmembrane region" description="Helical" evidence="1">
    <location>
        <begin position="207"/>
        <end position="226"/>
    </location>
</feature>
<feature type="transmembrane region" description="Helical" evidence="1">
    <location>
        <begin position="142"/>
        <end position="162"/>
    </location>
</feature>
<name>G4WV36_9BACT</name>
<reference evidence="2" key="1">
    <citation type="journal article" date="2004" name="Appl. Environ. Microbiol.">
        <title>Long-chain N-acyltyrosine synthases from environmental DNA.</title>
        <authorList>
            <person name="Brady S.F."/>
            <person name="Chao C.J."/>
            <person name="Clardy J."/>
        </authorList>
    </citation>
    <scope>NUCLEOTIDE SEQUENCE</scope>
</reference>
<accession>G4WV36</accession>
<dbReference type="PANTHER" id="PTHR30188:SF4">
    <property type="entry name" value="PROTEIN TRIGALACTOSYLDIACYLGLYCEROL 1, CHLOROPLASTIC"/>
    <property type="match status" value="1"/>
</dbReference>
<dbReference type="Pfam" id="PF02405">
    <property type="entry name" value="MlaE"/>
    <property type="match status" value="1"/>
</dbReference>
<dbReference type="EMBL" id="JF429404">
    <property type="protein sequence ID" value="AEQ20288.1"/>
    <property type="molecule type" value="Genomic_DNA"/>
</dbReference>
<evidence type="ECO:0000256" key="1">
    <source>
        <dbReference type="SAM" id="Phobius"/>
    </source>
</evidence>
<feature type="transmembrane region" description="Helical" evidence="1">
    <location>
        <begin position="238"/>
        <end position="260"/>
    </location>
</feature>
<organism evidence="2">
    <name type="scientific">uncultured bacterium CSLG7</name>
    <dbReference type="NCBI Taxonomy" id="1091577"/>
    <lineage>
        <taxon>Bacteria</taxon>
        <taxon>environmental samples</taxon>
    </lineage>
</organism>
<proteinExistence type="predicted"/>
<keyword evidence="1" id="KW-1133">Transmembrane helix</keyword>
<protein>
    <submittedName>
        <fullName evidence="2">ABC-type transport system protein</fullName>
    </submittedName>
</protein>
<sequence>MARIHFKTVGHRVIAFLEKAGEFGLFAARVVRDAFHRPFEIQEIGRQIIEIGTRSVPLIIPCGMALGIVMSLHTRASLVRFGASSMIPAAMTIATFRELGPMVTGLLVAGRVGAGIGSELAGMRVTEQIDALESLAIDSFKYLVITRVTACVLALPVLTILMDFSGLMGGLFSEATVSHISATLYIQRGFAAMGWSDYIPTTLKTTVFGFIIGAVSCFLGYTATKGARGVGHAATRSVVLSSLLLILVNIILVKLTFFWFS</sequence>
<dbReference type="GO" id="GO:0043190">
    <property type="term" value="C:ATP-binding cassette (ABC) transporter complex"/>
    <property type="evidence" value="ECO:0007669"/>
    <property type="project" value="InterPro"/>
</dbReference>
<keyword evidence="1" id="KW-0812">Transmembrane</keyword>
<dbReference type="AlphaFoldDB" id="G4WV36"/>
<dbReference type="PANTHER" id="PTHR30188">
    <property type="entry name" value="ABC TRANSPORTER PERMEASE PROTEIN-RELATED"/>
    <property type="match status" value="1"/>
</dbReference>
<evidence type="ECO:0000313" key="2">
    <source>
        <dbReference type="EMBL" id="AEQ20288.1"/>
    </source>
</evidence>
<dbReference type="GO" id="GO:0005548">
    <property type="term" value="F:phospholipid transporter activity"/>
    <property type="evidence" value="ECO:0007669"/>
    <property type="project" value="TreeGrafter"/>
</dbReference>
<dbReference type="InterPro" id="IPR030802">
    <property type="entry name" value="Permease_MalE"/>
</dbReference>
<reference evidence="2" key="2">
    <citation type="journal article" date="2011" name="J. Bacteriol.">
        <title>Long-chain N-acyl amino acid synthases are linked to the putative PEP-CTERM/exosortase protein-sorting system in Gram-negative bacteria.</title>
        <authorList>
            <person name="Craig J.W."/>
            <person name="Cherry M.A."/>
            <person name="Brady S.F."/>
        </authorList>
    </citation>
    <scope>NUCLEOTIDE SEQUENCE</scope>
</reference>
<keyword evidence="1" id="KW-0472">Membrane</keyword>